<name>A0A0E9XD65_ANGAN</name>
<dbReference type="EMBL" id="GBXM01007885">
    <property type="protein sequence ID" value="JAI00693.1"/>
    <property type="molecule type" value="Transcribed_RNA"/>
</dbReference>
<protein>
    <submittedName>
        <fullName evidence="1">Uncharacterized protein</fullName>
    </submittedName>
</protein>
<reference evidence="1" key="2">
    <citation type="journal article" date="2015" name="Fish Shellfish Immunol.">
        <title>Early steps in the European eel (Anguilla anguilla)-Vibrio vulnificus interaction in the gills: Role of the RtxA13 toxin.</title>
        <authorList>
            <person name="Callol A."/>
            <person name="Pajuelo D."/>
            <person name="Ebbesson L."/>
            <person name="Teles M."/>
            <person name="MacKenzie S."/>
            <person name="Amaro C."/>
        </authorList>
    </citation>
    <scope>NUCLEOTIDE SEQUENCE</scope>
</reference>
<reference evidence="1" key="1">
    <citation type="submission" date="2014-11" db="EMBL/GenBank/DDBJ databases">
        <authorList>
            <person name="Amaro Gonzalez C."/>
        </authorList>
    </citation>
    <scope>NUCLEOTIDE SEQUENCE</scope>
</reference>
<evidence type="ECO:0000313" key="1">
    <source>
        <dbReference type="EMBL" id="JAI00693.1"/>
    </source>
</evidence>
<proteinExistence type="predicted"/>
<sequence>MVIGMSAHRILFFFQQNAKCPSPGIQQTPKPDILTQVVLSGKCFIF</sequence>
<accession>A0A0E9XD65</accession>
<organism evidence="1">
    <name type="scientific">Anguilla anguilla</name>
    <name type="common">European freshwater eel</name>
    <name type="synonym">Muraena anguilla</name>
    <dbReference type="NCBI Taxonomy" id="7936"/>
    <lineage>
        <taxon>Eukaryota</taxon>
        <taxon>Metazoa</taxon>
        <taxon>Chordata</taxon>
        <taxon>Craniata</taxon>
        <taxon>Vertebrata</taxon>
        <taxon>Euteleostomi</taxon>
        <taxon>Actinopterygii</taxon>
        <taxon>Neopterygii</taxon>
        <taxon>Teleostei</taxon>
        <taxon>Anguilliformes</taxon>
        <taxon>Anguillidae</taxon>
        <taxon>Anguilla</taxon>
    </lineage>
</organism>
<dbReference type="AlphaFoldDB" id="A0A0E9XD65"/>